<dbReference type="SUPFAM" id="SSF51197">
    <property type="entry name" value="Clavaminate synthase-like"/>
    <property type="match status" value="1"/>
</dbReference>
<evidence type="ECO:0000313" key="4">
    <source>
        <dbReference type="Proteomes" id="UP001159405"/>
    </source>
</evidence>
<dbReference type="PROSITE" id="PS51471">
    <property type="entry name" value="FE2OG_OXY"/>
    <property type="match status" value="1"/>
</dbReference>
<feature type="domain" description="Fe2OG dioxygenase" evidence="2">
    <location>
        <begin position="79"/>
        <end position="188"/>
    </location>
</feature>
<accession>A0ABN8MYH1</accession>
<dbReference type="InterPro" id="IPR050231">
    <property type="entry name" value="Iron_ascorbate_oxido_reductase"/>
</dbReference>
<keyword evidence="1" id="KW-0560">Oxidoreductase</keyword>
<evidence type="ECO:0000259" key="2">
    <source>
        <dbReference type="PROSITE" id="PS51471"/>
    </source>
</evidence>
<keyword evidence="4" id="KW-1185">Reference proteome</keyword>
<dbReference type="EMBL" id="CALNXK010000003">
    <property type="protein sequence ID" value="CAH3034847.1"/>
    <property type="molecule type" value="Genomic_DNA"/>
</dbReference>
<protein>
    <recommendedName>
        <fullName evidence="2">Fe2OG dioxygenase domain-containing protein</fullName>
    </recommendedName>
</protein>
<dbReference type="InterPro" id="IPR044861">
    <property type="entry name" value="IPNS-like_FE2OG_OXY"/>
</dbReference>
<dbReference type="Pfam" id="PF03171">
    <property type="entry name" value="2OG-FeII_Oxy"/>
    <property type="match status" value="1"/>
</dbReference>
<dbReference type="PANTHER" id="PTHR47990">
    <property type="entry name" value="2-OXOGLUTARATE (2OG) AND FE(II)-DEPENDENT OXYGENASE SUPERFAMILY PROTEIN-RELATED"/>
    <property type="match status" value="1"/>
</dbReference>
<reference evidence="3 4" key="1">
    <citation type="submission" date="2022-05" db="EMBL/GenBank/DDBJ databases">
        <authorList>
            <consortium name="Genoscope - CEA"/>
            <person name="William W."/>
        </authorList>
    </citation>
    <scope>NUCLEOTIDE SEQUENCE [LARGE SCALE GENOMIC DNA]</scope>
</reference>
<dbReference type="InterPro" id="IPR027443">
    <property type="entry name" value="IPNS-like_sf"/>
</dbReference>
<sequence length="222" mass="25068">STNPDRPGDFKESFDVGAVYDENFNWPNTDVPNFQANVMSIYKCLSNLALRVLSVMAVGLGLNPDAFAYAYEKRGTLLGGTQLRYNFYPMITNITKVKPGQIRCGEHTDYGGITLLIQDEVGGLEVTNIEGQFVPARPMKGTVLVNVADLMERWTADKLKSTVHRVLIPEDEIRRRVPRRSLVFFVDPDHEAVITCLDGSNKYPPITSKDWISKKLEETYKY</sequence>
<proteinExistence type="inferred from homology"/>
<name>A0ABN8MYH1_9CNID</name>
<organism evidence="3 4">
    <name type="scientific">Porites lobata</name>
    <dbReference type="NCBI Taxonomy" id="104759"/>
    <lineage>
        <taxon>Eukaryota</taxon>
        <taxon>Metazoa</taxon>
        <taxon>Cnidaria</taxon>
        <taxon>Anthozoa</taxon>
        <taxon>Hexacorallia</taxon>
        <taxon>Scleractinia</taxon>
        <taxon>Fungiina</taxon>
        <taxon>Poritidae</taxon>
        <taxon>Porites</taxon>
    </lineage>
</organism>
<dbReference type="Gene3D" id="2.60.120.330">
    <property type="entry name" value="B-lactam Antibiotic, Isopenicillin N Synthase, Chain"/>
    <property type="match status" value="1"/>
</dbReference>
<keyword evidence="1" id="KW-0479">Metal-binding</keyword>
<comment type="similarity">
    <text evidence="1">Belongs to the iron/ascorbate-dependent oxidoreductase family.</text>
</comment>
<evidence type="ECO:0000256" key="1">
    <source>
        <dbReference type="RuleBase" id="RU003682"/>
    </source>
</evidence>
<evidence type="ECO:0000313" key="3">
    <source>
        <dbReference type="EMBL" id="CAH3034847.1"/>
    </source>
</evidence>
<comment type="caution">
    <text evidence="3">The sequence shown here is derived from an EMBL/GenBank/DDBJ whole genome shotgun (WGS) entry which is preliminary data.</text>
</comment>
<dbReference type="Proteomes" id="UP001159405">
    <property type="component" value="Unassembled WGS sequence"/>
</dbReference>
<gene>
    <name evidence="3" type="ORF">PLOB_00025385</name>
</gene>
<dbReference type="InterPro" id="IPR005123">
    <property type="entry name" value="Oxoglu/Fe-dep_dioxygenase_dom"/>
</dbReference>
<keyword evidence="1" id="KW-0408">Iron</keyword>
<feature type="non-terminal residue" evidence="3">
    <location>
        <position position="1"/>
    </location>
</feature>